<organism evidence="1">
    <name type="scientific">Zea mays</name>
    <name type="common">Maize</name>
    <dbReference type="NCBI Taxonomy" id="4577"/>
    <lineage>
        <taxon>Eukaryota</taxon>
        <taxon>Viridiplantae</taxon>
        <taxon>Streptophyta</taxon>
        <taxon>Embryophyta</taxon>
        <taxon>Tracheophyta</taxon>
        <taxon>Spermatophyta</taxon>
        <taxon>Magnoliopsida</taxon>
        <taxon>Liliopsida</taxon>
        <taxon>Poales</taxon>
        <taxon>Poaceae</taxon>
        <taxon>PACMAD clade</taxon>
        <taxon>Panicoideae</taxon>
        <taxon>Andropogonodae</taxon>
        <taxon>Andropogoneae</taxon>
        <taxon>Tripsacinae</taxon>
        <taxon>Zea</taxon>
    </lineage>
</organism>
<accession>C4J248</accession>
<dbReference type="EMBL" id="BT084895">
    <property type="protein sequence ID" value="ACR35248.1"/>
    <property type="molecule type" value="mRNA"/>
</dbReference>
<protein>
    <submittedName>
        <fullName evidence="1">Uncharacterized protein</fullName>
    </submittedName>
</protein>
<sequence length="40" mass="4430">MSSSLSTRNPQGTLILLEDERRLGRIDSSLLVTQATQTQL</sequence>
<proteinExistence type="evidence at transcript level"/>
<dbReference type="AlphaFoldDB" id="C4J248"/>
<name>C4J248_MAIZE</name>
<reference evidence="1" key="1">
    <citation type="journal article" date="2009" name="PLoS Genet.">
        <title>Sequencing, mapping, and analysis of 27,455 maize full-length cDNAs.</title>
        <authorList>
            <person name="Soderlund C."/>
            <person name="Descour A."/>
            <person name="Kudrna D."/>
            <person name="Bomhoff M."/>
            <person name="Boyd L."/>
            <person name="Currie J."/>
            <person name="Angelova A."/>
            <person name="Collura K."/>
            <person name="Wissotski M."/>
            <person name="Ashley E."/>
            <person name="Morrow D."/>
            <person name="Fernandes J."/>
            <person name="Walbot V."/>
            <person name="Yu Y."/>
        </authorList>
    </citation>
    <scope>NUCLEOTIDE SEQUENCE</scope>
    <source>
        <strain evidence="1">B73</strain>
    </source>
</reference>
<evidence type="ECO:0000313" key="1">
    <source>
        <dbReference type="EMBL" id="ACR35248.1"/>
    </source>
</evidence>